<keyword evidence="1" id="KW-1133">Transmembrane helix</keyword>
<dbReference type="EMBL" id="JAVFCB010000001">
    <property type="protein sequence ID" value="MDQ4212475.1"/>
    <property type="molecule type" value="Genomic_DNA"/>
</dbReference>
<name>A0ABU0XE65_9MICO</name>
<accession>A0ABU0XE65</accession>
<evidence type="ECO:0000313" key="3">
    <source>
        <dbReference type="Proteomes" id="UP001230289"/>
    </source>
</evidence>
<keyword evidence="1" id="KW-0812">Transmembrane</keyword>
<keyword evidence="3" id="KW-1185">Reference proteome</keyword>
<feature type="transmembrane region" description="Helical" evidence="1">
    <location>
        <begin position="23"/>
        <end position="42"/>
    </location>
</feature>
<sequence>MRAVLDPMTSEGRPSAAPTGRRLFAVAGVLVSLVVSGSYWLASTGGSSPAISPPAGAPASGEVAEVTPLSSTVTRPNGGALLQSGVALAKLQMSYQMANAIRVDVSWTNAVHAAQVLNNPNAFISTGLYHAIHTGSCVNATAGSVAAPLVNVTDTDSVVYCAALDQGTTGMVDSAGKLLLGGSQVNGYLAPAMAGSNALSACAAAPGSPTLAQEEAQAACQPASASNASQNTLFVIASIVTPGGIPQGQQASLSSLTFYVRASVSG</sequence>
<dbReference type="Proteomes" id="UP001230289">
    <property type="component" value="Unassembled WGS sequence"/>
</dbReference>
<evidence type="ECO:0000313" key="2">
    <source>
        <dbReference type="EMBL" id="MDQ4212475.1"/>
    </source>
</evidence>
<evidence type="ECO:0000256" key="1">
    <source>
        <dbReference type="SAM" id="Phobius"/>
    </source>
</evidence>
<organism evidence="2 3">
    <name type="scientific">Microbacterium capsulatum</name>
    <dbReference type="NCBI Taxonomy" id="3041921"/>
    <lineage>
        <taxon>Bacteria</taxon>
        <taxon>Bacillati</taxon>
        <taxon>Actinomycetota</taxon>
        <taxon>Actinomycetes</taxon>
        <taxon>Micrococcales</taxon>
        <taxon>Microbacteriaceae</taxon>
        <taxon>Microbacterium</taxon>
    </lineage>
</organism>
<keyword evidence="1" id="KW-0472">Membrane</keyword>
<reference evidence="2 3" key="1">
    <citation type="submission" date="2023-08" db="EMBL/GenBank/DDBJ databases">
        <title>Microbacterium sp. nov., isolated from a waste landfill.</title>
        <authorList>
            <person name="Wen W."/>
        </authorList>
    </citation>
    <scope>NUCLEOTIDE SEQUENCE [LARGE SCALE GENOMIC DNA]</scope>
    <source>
        <strain evidence="2 3">ASV81</strain>
    </source>
</reference>
<dbReference type="RefSeq" id="WP_308487412.1">
    <property type="nucleotide sequence ID" value="NZ_JAVFCB010000001.1"/>
</dbReference>
<comment type="caution">
    <text evidence="2">The sequence shown here is derived from an EMBL/GenBank/DDBJ whole genome shotgun (WGS) entry which is preliminary data.</text>
</comment>
<gene>
    <name evidence="2" type="ORF">RBR11_00920</name>
</gene>
<protein>
    <submittedName>
        <fullName evidence="2">Uncharacterized protein</fullName>
    </submittedName>
</protein>
<proteinExistence type="predicted"/>